<dbReference type="Proteomes" id="UP000481861">
    <property type="component" value="Unassembled WGS sequence"/>
</dbReference>
<name>A0A7C8I627_9PLEO</name>
<gene>
    <name evidence="2" type="ORF">BDV95DRAFT_669115</name>
</gene>
<dbReference type="PANTHER" id="PTHR38795:SF1">
    <property type="entry name" value="DUF6604 DOMAIN-CONTAINING PROTEIN"/>
    <property type="match status" value="1"/>
</dbReference>
<proteinExistence type="predicted"/>
<sequence>MVSHAGMSDHDRMKHRTDRVKCYLVETTKLVANGPKMKNTCGQDLSAVPIDNLQIRVFVQCARLIANDDHHSGFIPKHIWDYLKEAIVLRTKENTSWEPFVRSNPAAKEESEKHQAFIEVLQEILRMLKSGEQRYRARARKLAGPDPELAQAPKTELFGVDAISKEVEEEESILDPVSSKLNESSAFMYTAVKAVDMGAFTELLNFLTSINQLEKDVLISWGLCSNGSLSVPACAIISNFAYHLLEHQITRYELLTKTPEYDVSEHAASGILRAIEGVYQSFINSMPDADEDANAEQWRLAYMIFQPTVRITTIMKRLALEDTPSGRAMLENTALPDPYDGVCSNSPAFRYDYHYRWKFRTAEIFFREYNRLRELEKTTKIQCLTYGDRLTLSMPYHIEGGKRSTWEPVALDFLIEILAVRKGNCHLPSTREIANYTKARVGLLQKVHEETPEEFNKALRIANDFVLRDSLKDIGSASNVPDFFHITANPVFAGILSYGMLDNLHNGISQLEKKEPVATAVLHVYHALIKAKKLQKTWPDMEYLLLTQDPYFIFSRQTPPPTWTSSIVSAKIVLHENSSTKVFEPGPFRKVIRKYNLDSSLENFRELQRFVLAYMKARASTGITQSGKQPHEKLDRDEDSDLAAYMLRIAQFYKENIGDIVSEDLRDPEPWSFIVPLTELMHSQDFNLHFDVAGVYNICRPLVDGIADVYMLQAKGRKYSKAQDGPAYTYVPIWMELAQQAESSDDLLTPIIKRLDNHIAKYGRAIIETSERLSSQKMRSF</sequence>
<protein>
    <recommendedName>
        <fullName evidence="1">DUF6604 domain-containing protein</fullName>
    </recommendedName>
</protein>
<comment type="caution">
    <text evidence="2">The sequence shown here is derived from an EMBL/GenBank/DDBJ whole genome shotgun (WGS) entry which is preliminary data.</text>
</comment>
<evidence type="ECO:0000313" key="3">
    <source>
        <dbReference type="Proteomes" id="UP000481861"/>
    </source>
</evidence>
<keyword evidence="3" id="KW-1185">Reference proteome</keyword>
<dbReference type="AlphaFoldDB" id="A0A7C8I627"/>
<dbReference type="PANTHER" id="PTHR38795">
    <property type="entry name" value="DUF6604 DOMAIN-CONTAINING PROTEIN"/>
    <property type="match status" value="1"/>
</dbReference>
<feature type="domain" description="DUF6604" evidence="1">
    <location>
        <begin position="12"/>
        <end position="248"/>
    </location>
</feature>
<dbReference type="InterPro" id="IPR046539">
    <property type="entry name" value="DUF6604"/>
</dbReference>
<reference evidence="2 3" key="1">
    <citation type="submission" date="2020-01" db="EMBL/GenBank/DDBJ databases">
        <authorList>
            <consortium name="DOE Joint Genome Institute"/>
            <person name="Haridas S."/>
            <person name="Albert R."/>
            <person name="Binder M."/>
            <person name="Bloem J."/>
            <person name="Labutti K."/>
            <person name="Salamov A."/>
            <person name="Andreopoulos B."/>
            <person name="Baker S.E."/>
            <person name="Barry K."/>
            <person name="Bills G."/>
            <person name="Bluhm B.H."/>
            <person name="Cannon C."/>
            <person name="Castanera R."/>
            <person name="Culley D.E."/>
            <person name="Daum C."/>
            <person name="Ezra D."/>
            <person name="Gonzalez J.B."/>
            <person name="Henrissat B."/>
            <person name="Kuo A."/>
            <person name="Liang C."/>
            <person name="Lipzen A."/>
            <person name="Lutzoni F."/>
            <person name="Magnuson J."/>
            <person name="Mondo S."/>
            <person name="Nolan M."/>
            <person name="Ohm R."/>
            <person name="Pangilinan J."/>
            <person name="Park H.-J.H."/>
            <person name="Ramirez L."/>
            <person name="Alfaro M."/>
            <person name="Sun H."/>
            <person name="Tritt A."/>
            <person name="Yoshinaga Y."/>
            <person name="Zwiers L.-H.L."/>
            <person name="Turgeon B.G."/>
            <person name="Goodwin S.B."/>
            <person name="Spatafora J.W."/>
            <person name="Crous P.W."/>
            <person name="Grigoriev I.V."/>
        </authorList>
    </citation>
    <scope>NUCLEOTIDE SEQUENCE [LARGE SCALE GENOMIC DNA]</scope>
    <source>
        <strain evidence="2 3">CBS 611.86</strain>
    </source>
</reference>
<dbReference type="EMBL" id="JAADJZ010000014">
    <property type="protein sequence ID" value="KAF2870186.1"/>
    <property type="molecule type" value="Genomic_DNA"/>
</dbReference>
<evidence type="ECO:0000313" key="2">
    <source>
        <dbReference type="EMBL" id="KAF2870186.1"/>
    </source>
</evidence>
<evidence type="ECO:0000259" key="1">
    <source>
        <dbReference type="Pfam" id="PF20253"/>
    </source>
</evidence>
<accession>A0A7C8I627</accession>
<dbReference type="Pfam" id="PF20253">
    <property type="entry name" value="DUF6604"/>
    <property type="match status" value="1"/>
</dbReference>
<organism evidence="2 3">
    <name type="scientific">Massariosphaeria phaeospora</name>
    <dbReference type="NCBI Taxonomy" id="100035"/>
    <lineage>
        <taxon>Eukaryota</taxon>
        <taxon>Fungi</taxon>
        <taxon>Dikarya</taxon>
        <taxon>Ascomycota</taxon>
        <taxon>Pezizomycotina</taxon>
        <taxon>Dothideomycetes</taxon>
        <taxon>Pleosporomycetidae</taxon>
        <taxon>Pleosporales</taxon>
        <taxon>Pleosporales incertae sedis</taxon>
        <taxon>Massariosphaeria</taxon>
    </lineage>
</organism>